<keyword evidence="5" id="KW-1185">Reference proteome</keyword>
<reference evidence="4 5" key="1">
    <citation type="submission" date="2020-08" db="EMBL/GenBank/DDBJ databases">
        <title>Genomic Encyclopedia of Type Strains, Phase IV (KMG-IV): sequencing the most valuable type-strain genomes for metagenomic binning, comparative biology and taxonomic classification.</title>
        <authorList>
            <person name="Goeker M."/>
        </authorList>
    </citation>
    <scope>NUCLEOTIDE SEQUENCE [LARGE SCALE GENOMIC DNA]</scope>
    <source>
        <strain evidence="4 5">DSM 25024</strain>
    </source>
</reference>
<evidence type="ECO:0000259" key="3">
    <source>
        <dbReference type="SMART" id="SM00223"/>
    </source>
</evidence>
<dbReference type="EMBL" id="JACIDO010000008">
    <property type="protein sequence ID" value="MBB3937365.1"/>
    <property type="molecule type" value="Genomic_DNA"/>
</dbReference>
<dbReference type="InterPro" id="IPR000177">
    <property type="entry name" value="Apple"/>
</dbReference>
<proteinExistence type="predicted"/>
<evidence type="ECO:0000313" key="4">
    <source>
        <dbReference type="EMBL" id="MBB3937365.1"/>
    </source>
</evidence>
<keyword evidence="1" id="KW-0677">Repeat</keyword>
<dbReference type="CDD" id="cd01100">
    <property type="entry name" value="APPLE_Factor_XI_like"/>
    <property type="match status" value="2"/>
</dbReference>
<protein>
    <recommendedName>
        <fullName evidence="3">Apple domain-containing protein</fullName>
    </recommendedName>
</protein>
<keyword evidence="2" id="KW-1015">Disulfide bond</keyword>
<comment type="caution">
    <text evidence="4">The sequence shown here is derived from an EMBL/GenBank/DDBJ whole genome shotgun (WGS) entry which is preliminary data.</text>
</comment>
<accession>A0A7W6FVZ8</accession>
<dbReference type="PANTHER" id="PTHR33946:SF4">
    <property type="entry name" value="COAGULATION FACTOR XI"/>
    <property type="match status" value="1"/>
</dbReference>
<dbReference type="GO" id="GO:0005576">
    <property type="term" value="C:extracellular region"/>
    <property type="evidence" value="ECO:0007669"/>
    <property type="project" value="InterPro"/>
</dbReference>
<evidence type="ECO:0000256" key="1">
    <source>
        <dbReference type="ARBA" id="ARBA00022737"/>
    </source>
</evidence>
<organism evidence="4 5">
    <name type="scientific">Aureimonas phyllosphaerae</name>
    <dbReference type="NCBI Taxonomy" id="1166078"/>
    <lineage>
        <taxon>Bacteria</taxon>
        <taxon>Pseudomonadati</taxon>
        <taxon>Pseudomonadota</taxon>
        <taxon>Alphaproteobacteria</taxon>
        <taxon>Hyphomicrobiales</taxon>
        <taxon>Aurantimonadaceae</taxon>
        <taxon>Aureimonas</taxon>
    </lineage>
</organism>
<dbReference type="InterPro" id="IPR029045">
    <property type="entry name" value="ClpP/crotonase-like_dom_sf"/>
</dbReference>
<gene>
    <name evidence="4" type="ORF">GGR05_003531</name>
</gene>
<dbReference type="RefSeq" id="WP_244546022.1">
    <property type="nucleotide sequence ID" value="NZ_FOOA01000012.1"/>
</dbReference>
<dbReference type="SMART" id="SM00223">
    <property type="entry name" value="APPLE"/>
    <property type="match status" value="2"/>
</dbReference>
<feature type="domain" description="Apple" evidence="3">
    <location>
        <begin position="262"/>
        <end position="336"/>
    </location>
</feature>
<dbReference type="SUPFAM" id="SSF52096">
    <property type="entry name" value="ClpP/crotonase"/>
    <property type="match status" value="1"/>
</dbReference>
<feature type="domain" description="Apple" evidence="3">
    <location>
        <begin position="353"/>
        <end position="424"/>
    </location>
</feature>
<dbReference type="Proteomes" id="UP000531216">
    <property type="component" value="Unassembled WGS sequence"/>
</dbReference>
<evidence type="ECO:0000256" key="2">
    <source>
        <dbReference type="ARBA" id="ARBA00023157"/>
    </source>
</evidence>
<sequence>MVRTILAGILALTVVTLGGMPASSAEPSALAPFRFDPKRPDIVELDGALTSGAALAFRRTLLAAPNARLLVLNSPGGDVDAGLLIADDVHTRKLDTLIPDGSTCASACSYIFLAGHERQADGRLGVHQMWSERPNLQSAQMSVADVIDTLDRFGTPTGVITIMFRTPPDDMHFFTPDEVARFGINKTAGAAVADVTVAPMAPSPSPDANQGITPAPADAVSMPNDGTQTEAAALAAPSPAMSDRTAAALSTLETYTKQPTRMAIYAGLDFFGEDVGSTFVADAPACAAKCFELGGQCRAFTFNMKTRPGRGPNCFLKSGRGEVDGNSAAFSGELLSRSDRDPSPMTIPVIDPETALFQNVDLPGYDLSRRPNPAATQFECRRACVADDRCVAFTYVKPKKQCWLKGGAGSPRAMAGAVTGIKKVESFSAQTITLD</sequence>
<dbReference type="GO" id="GO:0006508">
    <property type="term" value="P:proteolysis"/>
    <property type="evidence" value="ECO:0007669"/>
    <property type="project" value="InterPro"/>
</dbReference>
<evidence type="ECO:0000313" key="5">
    <source>
        <dbReference type="Proteomes" id="UP000531216"/>
    </source>
</evidence>
<dbReference type="PANTHER" id="PTHR33946">
    <property type="match status" value="1"/>
</dbReference>
<dbReference type="InterPro" id="IPR003609">
    <property type="entry name" value="Pan_app"/>
</dbReference>
<dbReference type="AlphaFoldDB" id="A0A7W6FVZ8"/>
<dbReference type="Gene3D" id="3.90.226.10">
    <property type="entry name" value="2-enoyl-CoA Hydratase, Chain A, domain 1"/>
    <property type="match status" value="1"/>
</dbReference>
<dbReference type="Gene3D" id="3.50.4.10">
    <property type="entry name" value="Hepatocyte Growth Factor"/>
    <property type="match status" value="2"/>
</dbReference>
<dbReference type="Pfam" id="PF14295">
    <property type="entry name" value="PAN_4"/>
    <property type="match status" value="2"/>
</dbReference>
<name>A0A7W6FVZ8_9HYPH</name>